<keyword evidence="2" id="KW-1185">Reference proteome</keyword>
<protein>
    <submittedName>
        <fullName evidence="1">Uncharacterized protein</fullName>
    </submittedName>
</protein>
<organism evidence="1 2">
    <name type="scientific">Chryseobacterium hagamense</name>
    <dbReference type="NCBI Taxonomy" id="395935"/>
    <lineage>
        <taxon>Bacteria</taxon>
        <taxon>Pseudomonadati</taxon>
        <taxon>Bacteroidota</taxon>
        <taxon>Flavobacteriia</taxon>
        <taxon>Flavobacteriales</taxon>
        <taxon>Weeksellaceae</taxon>
        <taxon>Chryseobacterium group</taxon>
        <taxon>Chryseobacterium</taxon>
    </lineage>
</organism>
<dbReference type="Proteomes" id="UP000321863">
    <property type="component" value="Unassembled WGS sequence"/>
</dbReference>
<dbReference type="EMBL" id="BJYJ01000004">
    <property type="protein sequence ID" value="GEN75636.1"/>
    <property type="molecule type" value="Genomic_DNA"/>
</dbReference>
<gene>
    <name evidence="1" type="ORF">CHA01nite_13760</name>
</gene>
<accession>A0A511YKF9</accession>
<proteinExistence type="predicted"/>
<dbReference type="AlphaFoldDB" id="A0A511YKF9"/>
<dbReference type="OrthoDB" id="799937at2"/>
<dbReference type="RefSeq" id="WP_146940577.1">
    <property type="nucleotide sequence ID" value="NZ_BJYJ01000004.1"/>
</dbReference>
<evidence type="ECO:0000313" key="1">
    <source>
        <dbReference type="EMBL" id="GEN75636.1"/>
    </source>
</evidence>
<sequence length="142" mass="17014">MDFKNIHIGKIIQKKVDESDISMLRICNFLKANEAQVYQMYQCEELPTGILLRWSKLLEYDFFRMYSQHLILYSPQKSSECNPLKQVKNSGLPQFRKNLYTKEIIDFILELLESHTKTKLEIIQDYNIPKTTLYKWIEKSKK</sequence>
<evidence type="ECO:0000313" key="2">
    <source>
        <dbReference type="Proteomes" id="UP000321863"/>
    </source>
</evidence>
<name>A0A511YKF9_9FLAO</name>
<reference evidence="1 2" key="1">
    <citation type="submission" date="2019-07" db="EMBL/GenBank/DDBJ databases">
        <title>Whole genome shotgun sequence of Chryseobacterium hagamense NBRC 105253.</title>
        <authorList>
            <person name="Hosoyama A."/>
            <person name="Uohara A."/>
            <person name="Ohji S."/>
            <person name="Ichikawa N."/>
        </authorList>
    </citation>
    <scope>NUCLEOTIDE SEQUENCE [LARGE SCALE GENOMIC DNA]</scope>
    <source>
        <strain evidence="1 2">NBRC 105253</strain>
    </source>
</reference>
<comment type="caution">
    <text evidence="1">The sequence shown here is derived from an EMBL/GenBank/DDBJ whole genome shotgun (WGS) entry which is preliminary data.</text>
</comment>